<proteinExistence type="predicted"/>
<dbReference type="PANTHER" id="PTHR23112">
    <property type="entry name" value="G PROTEIN-COUPLED RECEPTOR 157-RELATED"/>
    <property type="match status" value="1"/>
</dbReference>
<dbReference type="InterPro" id="IPR017981">
    <property type="entry name" value="GPCR_2-like_7TM"/>
</dbReference>
<dbReference type="PROSITE" id="PS50261">
    <property type="entry name" value="G_PROTEIN_RECEP_F2_4"/>
    <property type="match status" value="1"/>
</dbReference>
<evidence type="ECO:0000313" key="9">
    <source>
        <dbReference type="Proteomes" id="UP001217089"/>
    </source>
</evidence>
<feature type="transmembrane region" description="Helical" evidence="5">
    <location>
        <begin position="209"/>
        <end position="226"/>
    </location>
</feature>
<reference evidence="8 9" key="1">
    <citation type="submission" date="2022-12" db="EMBL/GenBank/DDBJ databases">
        <title>Chromosome-level genome of Tegillarca granosa.</title>
        <authorList>
            <person name="Kim J."/>
        </authorList>
    </citation>
    <scope>NUCLEOTIDE SEQUENCE [LARGE SCALE GENOMIC DNA]</scope>
    <source>
        <strain evidence="8">Teg-2019</strain>
        <tissue evidence="8">Adductor muscle</tissue>
    </source>
</reference>
<keyword evidence="3 5" id="KW-1133">Transmembrane helix</keyword>
<keyword evidence="4 5" id="KW-0472">Membrane</keyword>
<evidence type="ECO:0000256" key="3">
    <source>
        <dbReference type="ARBA" id="ARBA00022989"/>
    </source>
</evidence>
<gene>
    <name evidence="8" type="ORF">KUTeg_002314</name>
</gene>
<feature type="domain" description="G-protein coupled receptors family 1 profile" evidence="7">
    <location>
        <begin position="25"/>
        <end position="124"/>
    </location>
</feature>
<keyword evidence="9" id="KW-1185">Reference proteome</keyword>
<feature type="transmembrane region" description="Helical" evidence="5">
    <location>
        <begin position="46"/>
        <end position="66"/>
    </location>
</feature>
<dbReference type="EMBL" id="JARBDR010000141">
    <property type="protein sequence ID" value="KAJ8320727.1"/>
    <property type="molecule type" value="Genomic_DNA"/>
</dbReference>
<feature type="transmembrane region" description="Helical" evidence="5">
    <location>
        <begin position="254"/>
        <end position="272"/>
    </location>
</feature>
<dbReference type="InterPro" id="IPR017452">
    <property type="entry name" value="GPCR_Rhodpsn_7TM"/>
</dbReference>
<feature type="transmembrane region" description="Helical" evidence="5">
    <location>
        <begin position="101"/>
        <end position="118"/>
    </location>
</feature>
<dbReference type="PROSITE" id="PS50262">
    <property type="entry name" value="G_PROTEIN_RECEP_F1_2"/>
    <property type="match status" value="1"/>
</dbReference>
<dbReference type="Pfam" id="PF00002">
    <property type="entry name" value="7tm_2"/>
    <property type="match status" value="1"/>
</dbReference>
<evidence type="ECO:0000256" key="5">
    <source>
        <dbReference type="SAM" id="Phobius"/>
    </source>
</evidence>
<evidence type="ECO:0000259" key="7">
    <source>
        <dbReference type="PROSITE" id="PS50262"/>
    </source>
</evidence>
<dbReference type="Proteomes" id="UP001217089">
    <property type="component" value="Unassembled WGS sequence"/>
</dbReference>
<comment type="caution">
    <text evidence="8">The sequence shown here is derived from an EMBL/GenBank/DDBJ whole genome shotgun (WGS) entry which is preliminary data.</text>
</comment>
<dbReference type="SUPFAM" id="SSF81321">
    <property type="entry name" value="Family A G protein-coupled receptor-like"/>
    <property type="match status" value="1"/>
</dbReference>
<keyword evidence="2 5" id="KW-0812">Transmembrane</keyword>
<feature type="transmembrane region" description="Helical" evidence="5">
    <location>
        <begin position="12"/>
        <end position="34"/>
    </location>
</feature>
<organism evidence="8 9">
    <name type="scientific">Tegillarca granosa</name>
    <name type="common">Malaysian cockle</name>
    <name type="synonym">Anadara granosa</name>
    <dbReference type="NCBI Taxonomy" id="220873"/>
    <lineage>
        <taxon>Eukaryota</taxon>
        <taxon>Metazoa</taxon>
        <taxon>Spiralia</taxon>
        <taxon>Lophotrochozoa</taxon>
        <taxon>Mollusca</taxon>
        <taxon>Bivalvia</taxon>
        <taxon>Autobranchia</taxon>
        <taxon>Pteriomorphia</taxon>
        <taxon>Arcoida</taxon>
        <taxon>Arcoidea</taxon>
        <taxon>Arcidae</taxon>
        <taxon>Tegillarca</taxon>
    </lineage>
</organism>
<feature type="domain" description="G-protein coupled receptors family 2 profile 2" evidence="6">
    <location>
        <begin position="11"/>
        <end position="315"/>
    </location>
</feature>
<protein>
    <recommendedName>
        <fullName evidence="10">G-protein coupled receptors family 2 profile 2 domain-containing protein</fullName>
    </recommendedName>
</protein>
<accession>A0ABQ9FXI5</accession>
<sequence>MEPTWEVIRAALSISILSSSLSVFGGLLIIGSYVTIPEIRNTVRRLLVCLTIADLVTAFGNFVGAVRYTVLQSFTQNITEFENDPVCVGQAFFTTFSNLSSFVWTILIALHLFLAVIFKRNLHFTHWLLVEILDHGFGWVLPAMGEDKVYGNGALMNESRAIAITALAKGKLGEDGTYATGSWCWISKNIEPFHKQVEWMYITGKAGELITYLVTATLYILLKLFTRRMRRRNPDFEWSRTQQRLRKEDENFCYAWGIVYLLRLWGTLRFFMSFYPRRYFLQDTYPTLDSVFMCLQCYGASAQAFWNFILYCVCDETVRHAVLRRRGNYQELESSIEQS</sequence>
<name>A0ABQ9FXI5_TEGGR</name>
<comment type="subcellular location">
    <subcellularLocation>
        <location evidence="1">Membrane</location>
        <topology evidence="1">Multi-pass membrane protein</topology>
    </subcellularLocation>
</comment>
<evidence type="ECO:0000256" key="4">
    <source>
        <dbReference type="ARBA" id="ARBA00023136"/>
    </source>
</evidence>
<evidence type="ECO:0000259" key="6">
    <source>
        <dbReference type="PROSITE" id="PS50261"/>
    </source>
</evidence>
<dbReference type="PANTHER" id="PTHR23112:SF47">
    <property type="entry name" value="G-PROTEIN COUPLED RECEPTOR 157"/>
    <property type="match status" value="1"/>
</dbReference>
<dbReference type="InterPro" id="IPR000832">
    <property type="entry name" value="GPCR_2_secretin-like"/>
</dbReference>
<dbReference type="Gene3D" id="1.20.1070.10">
    <property type="entry name" value="Rhodopsin 7-helix transmembrane proteins"/>
    <property type="match status" value="1"/>
</dbReference>
<evidence type="ECO:0000256" key="1">
    <source>
        <dbReference type="ARBA" id="ARBA00004141"/>
    </source>
</evidence>
<evidence type="ECO:0000256" key="2">
    <source>
        <dbReference type="ARBA" id="ARBA00022692"/>
    </source>
</evidence>
<evidence type="ECO:0008006" key="10">
    <source>
        <dbReference type="Google" id="ProtNLM"/>
    </source>
</evidence>
<evidence type="ECO:0000313" key="8">
    <source>
        <dbReference type="EMBL" id="KAJ8320727.1"/>
    </source>
</evidence>